<dbReference type="Proteomes" id="UP000536909">
    <property type="component" value="Unassembled WGS sequence"/>
</dbReference>
<evidence type="ECO:0000313" key="14">
    <source>
        <dbReference type="EMBL" id="TLK22172.1"/>
    </source>
</evidence>
<dbReference type="PANTHER" id="PTHR17490">
    <property type="entry name" value="SUA5"/>
    <property type="match status" value="1"/>
</dbReference>
<keyword evidence="5 13" id="KW-0808">Transferase</keyword>
<evidence type="ECO:0000313" key="15">
    <source>
        <dbReference type="Proteomes" id="UP000308000"/>
    </source>
</evidence>
<evidence type="ECO:0000259" key="12">
    <source>
        <dbReference type="PROSITE" id="PS51163"/>
    </source>
</evidence>
<protein>
    <recommendedName>
        <fullName evidence="10">L-threonylcarbamoyladenylate synthase</fullName>
        <ecNumber evidence="3">2.7.7.87</ecNumber>
    </recommendedName>
    <alternativeName>
        <fullName evidence="10">L-threonylcarbamoyladenylate synthase</fullName>
    </alternativeName>
</protein>
<evidence type="ECO:0000313" key="16">
    <source>
        <dbReference type="Proteomes" id="UP000536909"/>
    </source>
</evidence>
<dbReference type="GO" id="GO:0005737">
    <property type="term" value="C:cytoplasm"/>
    <property type="evidence" value="ECO:0007669"/>
    <property type="project" value="UniProtKB-SubCell"/>
</dbReference>
<comment type="subcellular location">
    <subcellularLocation>
        <location evidence="1">Cytoplasm</location>
    </subcellularLocation>
</comment>
<evidence type="ECO:0000313" key="13">
    <source>
        <dbReference type="EMBL" id="MBB5295264.1"/>
    </source>
</evidence>
<dbReference type="Pfam" id="PF01300">
    <property type="entry name" value="Sua5_yciO_yrdC"/>
    <property type="match status" value="1"/>
</dbReference>
<dbReference type="AlphaFoldDB" id="A0AAJ5F0R3"/>
<keyword evidence="6" id="KW-0819">tRNA processing</keyword>
<keyword evidence="9" id="KW-0067">ATP-binding</keyword>
<evidence type="ECO:0000256" key="10">
    <source>
        <dbReference type="ARBA" id="ARBA00029774"/>
    </source>
</evidence>
<dbReference type="InterPro" id="IPR017945">
    <property type="entry name" value="DHBP_synth_RibB-like_a/b_dom"/>
</dbReference>
<dbReference type="GO" id="GO:0005524">
    <property type="term" value="F:ATP binding"/>
    <property type="evidence" value="ECO:0007669"/>
    <property type="project" value="UniProtKB-KW"/>
</dbReference>
<proteinExistence type="inferred from homology"/>
<keyword evidence="16" id="KW-1185">Reference proteome</keyword>
<evidence type="ECO:0000256" key="1">
    <source>
        <dbReference type="ARBA" id="ARBA00004496"/>
    </source>
</evidence>
<dbReference type="EC" id="2.7.7.87" evidence="3"/>
<accession>A0AAJ5F0R3</accession>
<evidence type="ECO:0000256" key="11">
    <source>
        <dbReference type="ARBA" id="ARBA00048366"/>
    </source>
</evidence>
<dbReference type="Gene3D" id="3.90.870.10">
    <property type="entry name" value="DHBP synthase"/>
    <property type="match status" value="1"/>
</dbReference>
<comment type="caution">
    <text evidence="14">The sequence shown here is derived from an EMBL/GenBank/DDBJ whole genome shotgun (WGS) entry which is preliminary data.</text>
</comment>
<dbReference type="InterPro" id="IPR006070">
    <property type="entry name" value="Sua5-like_dom"/>
</dbReference>
<feature type="domain" description="YrdC-like" evidence="12">
    <location>
        <begin position="12"/>
        <end position="191"/>
    </location>
</feature>
<dbReference type="GO" id="GO:0006450">
    <property type="term" value="P:regulation of translational fidelity"/>
    <property type="evidence" value="ECO:0007669"/>
    <property type="project" value="TreeGrafter"/>
</dbReference>
<reference evidence="13 16" key="2">
    <citation type="submission" date="2020-08" db="EMBL/GenBank/DDBJ databases">
        <title>Genomic Encyclopedia of Type Strains, Phase IV (KMG-IV): sequencing the most valuable type-strain genomes for metagenomic binning, comparative biology and taxonomic classification.</title>
        <authorList>
            <person name="Goeker M."/>
        </authorList>
    </citation>
    <scope>NUCLEOTIDE SEQUENCE [LARGE SCALE GENOMIC DNA]</scope>
    <source>
        <strain evidence="13 16">DSM 105434</strain>
    </source>
</reference>
<reference evidence="14 15" key="1">
    <citation type="submission" date="2019-04" db="EMBL/GenBank/DDBJ databases">
        <title>Deinococcus metalilatus MA1002 mutant No.5.</title>
        <authorList>
            <person name="Park W."/>
            <person name="Park C."/>
        </authorList>
    </citation>
    <scope>NUCLEOTIDE SEQUENCE [LARGE SCALE GENOMIC DNA]</scope>
    <source>
        <strain evidence="14 15">MA1002-m5</strain>
    </source>
</reference>
<evidence type="ECO:0000256" key="9">
    <source>
        <dbReference type="ARBA" id="ARBA00022840"/>
    </source>
</evidence>
<dbReference type="PANTHER" id="PTHR17490:SF16">
    <property type="entry name" value="THREONYLCARBAMOYL-AMP SYNTHASE"/>
    <property type="match status" value="1"/>
</dbReference>
<evidence type="ECO:0000256" key="6">
    <source>
        <dbReference type="ARBA" id="ARBA00022694"/>
    </source>
</evidence>
<evidence type="ECO:0000256" key="4">
    <source>
        <dbReference type="ARBA" id="ARBA00022490"/>
    </source>
</evidence>
<evidence type="ECO:0000256" key="7">
    <source>
        <dbReference type="ARBA" id="ARBA00022695"/>
    </source>
</evidence>
<keyword evidence="7 13" id="KW-0548">Nucleotidyltransferase</keyword>
<sequence length="208" mass="21281">MNKQPHITGEVAAAIARAAEWLAAGGVVGYPSETVWGLAACPDASERLYALKGREPGKPVQVSCLDAATARTLTRGGAAFDALSGLWPGPLTLVLPASPACPPDLAPGGWVGLRVPDHPVALALLRASGGLLATTSLNPSGQPAARTFAEAKAYGLTPLLLPDGGVPARGLASTVVRVDGDELEVLREGALPVYVLRERLHSFSRGGA</sequence>
<comment type="catalytic activity">
    <reaction evidence="11">
        <text>L-threonine + hydrogencarbonate + ATP = L-threonylcarbamoyladenylate + diphosphate + H2O</text>
        <dbReference type="Rhea" id="RHEA:36407"/>
        <dbReference type="ChEBI" id="CHEBI:15377"/>
        <dbReference type="ChEBI" id="CHEBI:17544"/>
        <dbReference type="ChEBI" id="CHEBI:30616"/>
        <dbReference type="ChEBI" id="CHEBI:33019"/>
        <dbReference type="ChEBI" id="CHEBI:57926"/>
        <dbReference type="ChEBI" id="CHEBI:73682"/>
        <dbReference type="EC" id="2.7.7.87"/>
    </reaction>
</comment>
<keyword evidence="8" id="KW-0547">Nucleotide-binding</keyword>
<keyword evidence="4" id="KW-0963">Cytoplasm</keyword>
<dbReference type="GO" id="GO:0000049">
    <property type="term" value="F:tRNA binding"/>
    <property type="evidence" value="ECO:0007669"/>
    <property type="project" value="TreeGrafter"/>
</dbReference>
<dbReference type="EMBL" id="JACHFV010000006">
    <property type="protein sequence ID" value="MBB5295264.1"/>
    <property type="molecule type" value="Genomic_DNA"/>
</dbReference>
<dbReference type="GO" id="GO:0008033">
    <property type="term" value="P:tRNA processing"/>
    <property type="evidence" value="ECO:0007669"/>
    <property type="project" value="UniProtKB-KW"/>
</dbReference>
<evidence type="ECO:0000256" key="2">
    <source>
        <dbReference type="ARBA" id="ARBA00007663"/>
    </source>
</evidence>
<dbReference type="EMBL" id="VBRC01000018">
    <property type="protein sequence ID" value="TLK22172.1"/>
    <property type="molecule type" value="Genomic_DNA"/>
</dbReference>
<organism evidence="14 15">
    <name type="scientific">Deinococcus metallilatus</name>
    <dbReference type="NCBI Taxonomy" id="1211322"/>
    <lineage>
        <taxon>Bacteria</taxon>
        <taxon>Thermotogati</taxon>
        <taxon>Deinococcota</taxon>
        <taxon>Deinococci</taxon>
        <taxon>Deinococcales</taxon>
        <taxon>Deinococcaceae</taxon>
        <taxon>Deinococcus</taxon>
    </lineage>
</organism>
<evidence type="ECO:0000256" key="8">
    <source>
        <dbReference type="ARBA" id="ARBA00022741"/>
    </source>
</evidence>
<dbReference type="GO" id="GO:0003725">
    <property type="term" value="F:double-stranded RNA binding"/>
    <property type="evidence" value="ECO:0007669"/>
    <property type="project" value="InterPro"/>
</dbReference>
<evidence type="ECO:0000256" key="5">
    <source>
        <dbReference type="ARBA" id="ARBA00022679"/>
    </source>
</evidence>
<evidence type="ECO:0000256" key="3">
    <source>
        <dbReference type="ARBA" id="ARBA00012584"/>
    </source>
</evidence>
<name>A0AAJ5F0R3_9DEIO</name>
<dbReference type="Proteomes" id="UP000308000">
    <property type="component" value="Unassembled WGS sequence"/>
</dbReference>
<dbReference type="GO" id="GO:0061710">
    <property type="term" value="F:L-threonylcarbamoyladenylate synthase"/>
    <property type="evidence" value="ECO:0007669"/>
    <property type="project" value="UniProtKB-EC"/>
</dbReference>
<dbReference type="SUPFAM" id="SSF55821">
    <property type="entry name" value="YrdC/RibB"/>
    <property type="match status" value="1"/>
</dbReference>
<comment type="similarity">
    <text evidence="2">Belongs to the SUA5 family.</text>
</comment>
<dbReference type="InterPro" id="IPR050156">
    <property type="entry name" value="TC-AMP_synthase_SUA5"/>
</dbReference>
<dbReference type="RefSeq" id="WP_129118843.1">
    <property type="nucleotide sequence ID" value="NZ_BSUI01000010.1"/>
</dbReference>
<gene>
    <name evidence="14" type="ORF">FCS05_18145</name>
    <name evidence="13" type="ORF">HNQ10_002090</name>
</gene>
<dbReference type="PROSITE" id="PS51163">
    <property type="entry name" value="YRDC"/>
    <property type="match status" value="1"/>
</dbReference>